<gene>
    <name evidence="5" type="ORF">DUNSADRAFT_887</name>
</gene>
<keyword evidence="1" id="KW-0677">Repeat</keyword>
<keyword evidence="6" id="KW-1185">Reference proteome</keyword>
<feature type="compositionally biased region" description="Pro residues" evidence="4">
    <location>
        <begin position="297"/>
        <end position="309"/>
    </location>
</feature>
<feature type="compositionally biased region" description="Pro residues" evidence="4">
    <location>
        <begin position="324"/>
        <end position="337"/>
    </location>
</feature>
<reference evidence="5" key="1">
    <citation type="submission" date="2017-08" db="EMBL/GenBank/DDBJ databases">
        <authorList>
            <person name="Polle J.E."/>
            <person name="Barry K."/>
            <person name="Cushman J."/>
            <person name="Schmutz J."/>
            <person name="Tran D."/>
            <person name="Hathwaick L.T."/>
            <person name="Yim W.C."/>
            <person name="Jenkins J."/>
            <person name="Mckie-Krisberg Z.M."/>
            <person name="Prochnik S."/>
            <person name="Lindquist E."/>
            <person name="Dockter R.B."/>
            <person name="Adam C."/>
            <person name="Molina H."/>
            <person name="Bunkerborg J."/>
            <person name="Jin E."/>
            <person name="Buchheim M."/>
            <person name="Magnuson J."/>
        </authorList>
    </citation>
    <scope>NUCLEOTIDE SEQUENCE</scope>
    <source>
        <strain evidence="5">CCAP 19/18</strain>
    </source>
</reference>
<feature type="repeat" description="ANK" evidence="3">
    <location>
        <begin position="73"/>
        <end position="98"/>
    </location>
</feature>
<dbReference type="InterPro" id="IPR036770">
    <property type="entry name" value="Ankyrin_rpt-contain_sf"/>
</dbReference>
<dbReference type="PANTHER" id="PTHR24198:SF165">
    <property type="entry name" value="ANKYRIN REPEAT-CONTAINING PROTEIN-RELATED"/>
    <property type="match status" value="1"/>
</dbReference>
<feature type="compositionally biased region" description="Pro residues" evidence="4">
    <location>
        <begin position="353"/>
        <end position="365"/>
    </location>
</feature>
<dbReference type="SMART" id="SM00248">
    <property type="entry name" value="ANK"/>
    <property type="match status" value="5"/>
</dbReference>
<dbReference type="Proteomes" id="UP000815325">
    <property type="component" value="Unassembled WGS sequence"/>
</dbReference>
<feature type="repeat" description="ANK" evidence="3">
    <location>
        <begin position="40"/>
        <end position="72"/>
    </location>
</feature>
<dbReference type="PROSITE" id="PS50088">
    <property type="entry name" value="ANK_REPEAT"/>
    <property type="match status" value="4"/>
</dbReference>
<dbReference type="InterPro" id="IPR002110">
    <property type="entry name" value="Ankyrin_rpt"/>
</dbReference>
<accession>A0ABQ7H8M5</accession>
<proteinExistence type="predicted"/>
<dbReference type="Pfam" id="PF12796">
    <property type="entry name" value="Ank_2"/>
    <property type="match status" value="3"/>
</dbReference>
<feature type="repeat" description="ANK" evidence="3">
    <location>
        <begin position="144"/>
        <end position="176"/>
    </location>
</feature>
<dbReference type="PRINTS" id="PR01415">
    <property type="entry name" value="ANKYRIN"/>
</dbReference>
<evidence type="ECO:0000256" key="1">
    <source>
        <dbReference type="ARBA" id="ARBA00022737"/>
    </source>
</evidence>
<sequence length="407" mass="45223">MADKKKLFALQQACLDGEVEIAQGLLSGGPPYLKNMEDSDGKIPLHYASIGGFKEVVWHLLNAKCDVNNTDKDLRTPLLLACLHGHVEAARCLLNRGAVAVLNKVDKFDLTPLHCACREGHVAVTQLLLDHRQIRDCLQKKYKHGKTPLIYACINGHQDVARALLRSPHLQNKSDAVNAGDTDGLSALHYSCNRGHRHVTRLLLDNGADLYKEDKDGCNPLQHLSLFLHGKTSAEADEKDAVLDKGGGEAKLFELLESWMACKDDVQTPPQLEPPTPLPRPPKPVQIRPLQDDVQTPPQPEPPRPLPRPPKPEQMRPLQDSVQTPPPPKPSRPLPRPPKPEQMRPLQDSVQTPPQPKPARPLPRPPKPEQMRPLQDGVQTPPQLKPSRPRPPKPARPDLKVVWLQDA</sequence>
<dbReference type="Gene3D" id="1.25.40.20">
    <property type="entry name" value="Ankyrin repeat-containing domain"/>
    <property type="match status" value="2"/>
</dbReference>
<dbReference type="EMBL" id="MU069446">
    <property type="protein sequence ID" value="KAF5843211.1"/>
    <property type="molecule type" value="Genomic_DNA"/>
</dbReference>
<dbReference type="SUPFAM" id="SSF48403">
    <property type="entry name" value="Ankyrin repeat"/>
    <property type="match status" value="1"/>
</dbReference>
<dbReference type="PANTHER" id="PTHR24198">
    <property type="entry name" value="ANKYRIN REPEAT AND PROTEIN KINASE DOMAIN-CONTAINING PROTEIN"/>
    <property type="match status" value="1"/>
</dbReference>
<dbReference type="PROSITE" id="PS50297">
    <property type="entry name" value="ANK_REP_REGION"/>
    <property type="match status" value="4"/>
</dbReference>
<organism evidence="5 6">
    <name type="scientific">Dunaliella salina</name>
    <name type="common">Green alga</name>
    <name type="synonym">Protococcus salinus</name>
    <dbReference type="NCBI Taxonomy" id="3046"/>
    <lineage>
        <taxon>Eukaryota</taxon>
        <taxon>Viridiplantae</taxon>
        <taxon>Chlorophyta</taxon>
        <taxon>core chlorophytes</taxon>
        <taxon>Chlorophyceae</taxon>
        <taxon>CS clade</taxon>
        <taxon>Chlamydomonadales</taxon>
        <taxon>Dunaliellaceae</taxon>
        <taxon>Dunaliella</taxon>
    </lineage>
</organism>
<feature type="compositionally biased region" description="Pro residues" evidence="4">
    <location>
        <begin position="271"/>
        <end position="284"/>
    </location>
</feature>
<dbReference type="PRINTS" id="PR01217">
    <property type="entry name" value="PRICHEXTENSN"/>
</dbReference>
<feature type="repeat" description="ANK" evidence="3">
    <location>
        <begin position="183"/>
        <end position="215"/>
    </location>
</feature>
<evidence type="ECO:0000256" key="3">
    <source>
        <dbReference type="PROSITE-ProRule" id="PRU00023"/>
    </source>
</evidence>
<name>A0ABQ7H8M5_DUNSA</name>
<evidence type="ECO:0000313" key="6">
    <source>
        <dbReference type="Proteomes" id="UP000815325"/>
    </source>
</evidence>
<feature type="region of interest" description="Disordered" evidence="4">
    <location>
        <begin position="266"/>
        <end position="407"/>
    </location>
</feature>
<protein>
    <submittedName>
        <fullName evidence="5">Ankyrin repeat-containing domain protein</fullName>
    </submittedName>
</protein>
<evidence type="ECO:0000256" key="4">
    <source>
        <dbReference type="SAM" id="MobiDB-lite"/>
    </source>
</evidence>
<comment type="caution">
    <text evidence="5">The sequence shown here is derived from an EMBL/GenBank/DDBJ whole genome shotgun (WGS) entry which is preliminary data.</text>
</comment>
<evidence type="ECO:0000313" key="5">
    <source>
        <dbReference type="EMBL" id="KAF5843211.1"/>
    </source>
</evidence>
<evidence type="ECO:0000256" key="2">
    <source>
        <dbReference type="ARBA" id="ARBA00023043"/>
    </source>
</evidence>
<keyword evidence="2 3" id="KW-0040">ANK repeat</keyword>